<protein>
    <submittedName>
        <fullName evidence="2">IS630 family transposase</fullName>
    </submittedName>
</protein>
<reference evidence="2 3" key="1">
    <citation type="submission" date="2020-07" db="EMBL/GenBank/DDBJ databases">
        <title>MOT database genomes.</title>
        <authorList>
            <person name="Joseph S."/>
            <person name="Aduse-Opoku J."/>
            <person name="Hashim A."/>
            <person name="Wade W."/>
            <person name="Curtis M."/>
        </authorList>
    </citation>
    <scope>NUCLEOTIDE SEQUENCE [LARGE SCALE GENOMIC DNA]</scope>
    <source>
        <strain evidence="2 3">CCW311</strain>
    </source>
</reference>
<comment type="caution">
    <text evidence="2">The sequence shown here is derived from an EMBL/GenBank/DDBJ whole genome shotgun (WGS) entry which is preliminary data.</text>
</comment>
<organism evidence="2 3">
    <name type="scientific">Streptococcus danieliae</name>
    <dbReference type="NCBI Taxonomy" id="747656"/>
    <lineage>
        <taxon>Bacteria</taxon>
        <taxon>Bacillati</taxon>
        <taxon>Bacillota</taxon>
        <taxon>Bacilli</taxon>
        <taxon>Lactobacillales</taxon>
        <taxon>Streptococcaceae</taxon>
        <taxon>Streptococcus</taxon>
    </lineage>
</organism>
<proteinExistence type="predicted"/>
<name>A0A7Z0RQ02_9STRE</name>
<evidence type="ECO:0000313" key="2">
    <source>
        <dbReference type="EMBL" id="NYS48486.1"/>
    </source>
</evidence>
<dbReference type="Pfam" id="PF01710">
    <property type="entry name" value="HTH_Tnp_IS630"/>
    <property type="match status" value="1"/>
</dbReference>
<evidence type="ECO:0000313" key="3">
    <source>
        <dbReference type="Proteomes" id="UP000563349"/>
    </source>
</evidence>
<gene>
    <name evidence="2" type="ORF">HZY93_00550</name>
</gene>
<keyword evidence="3" id="KW-1185">Reference proteome</keyword>
<dbReference type="Proteomes" id="UP000563349">
    <property type="component" value="Unassembled WGS sequence"/>
</dbReference>
<sequence>MCYTIFMAYSVDFRKKVLSYCENIGSISEAATVF</sequence>
<evidence type="ECO:0000259" key="1">
    <source>
        <dbReference type="Pfam" id="PF01710"/>
    </source>
</evidence>
<dbReference type="AlphaFoldDB" id="A0A7Z0RQ02"/>
<feature type="domain" description="Transposase Synechocystis PCC 6803" evidence="1">
    <location>
        <begin position="7"/>
        <end position="34"/>
    </location>
</feature>
<feature type="non-terminal residue" evidence="2">
    <location>
        <position position="34"/>
    </location>
</feature>
<accession>A0A7Z0RQ02</accession>
<dbReference type="EMBL" id="JACBYG010000003">
    <property type="protein sequence ID" value="NYS48486.1"/>
    <property type="molecule type" value="Genomic_DNA"/>
</dbReference>
<dbReference type="InterPro" id="IPR002622">
    <property type="entry name" value="Transposase_14"/>
</dbReference>